<reference evidence="1 2" key="1">
    <citation type="submission" date="2019-03" db="EMBL/GenBank/DDBJ databases">
        <title>Genomic Encyclopedia of Type Strains, Phase IV (KMG-IV): sequencing the most valuable type-strain genomes for metagenomic binning, comparative biology and taxonomic classification.</title>
        <authorList>
            <person name="Goeker M."/>
        </authorList>
    </citation>
    <scope>NUCLEOTIDE SEQUENCE [LARGE SCALE GENOMIC DNA]</scope>
    <source>
        <strain evidence="1 2">DSM 29489</strain>
    </source>
</reference>
<protein>
    <submittedName>
        <fullName evidence="1">Uncharacterized protein</fullName>
    </submittedName>
</protein>
<dbReference type="AlphaFoldDB" id="A0A4R3JZF6"/>
<sequence length="80" mass="8951">MDCEHGLIEGDDACEYSYRFASLVGEGTAQIVETPREKMKALSILMKCQTGKDFEFNEKMVSSVAVIKITTEEVTGKQRK</sequence>
<dbReference type="PANTHER" id="PTHR34071:SF2">
    <property type="entry name" value="FLAVIN-NUCLEOTIDE-BINDING PROTEIN"/>
    <property type="match status" value="1"/>
</dbReference>
<evidence type="ECO:0000313" key="1">
    <source>
        <dbReference type="EMBL" id="TCS73230.1"/>
    </source>
</evidence>
<name>A0A4R3JZF6_9FIRM</name>
<evidence type="ECO:0000313" key="2">
    <source>
        <dbReference type="Proteomes" id="UP000295726"/>
    </source>
</evidence>
<proteinExistence type="predicted"/>
<dbReference type="SUPFAM" id="SSF50475">
    <property type="entry name" value="FMN-binding split barrel"/>
    <property type="match status" value="1"/>
</dbReference>
<keyword evidence="2" id="KW-1185">Reference proteome</keyword>
<dbReference type="Proteomes" id="UP000295726">
    <property type="component" value="Unassembled WGS sequence"/>
</dbReference>
<gene>
    <name evidence="1" type="ORF">EDD59_14611</name>
</gene>
<comment type="caution">
    <text evidence="1">The sequence shown here is derived from an EMBL/GenBank/DDBJ whole genome shotgun (WGS) entry which is preliminary data.</text>
</comment>
<dbReference type="EMBL" id="SLZZ01000046">
    <property type="protein sequence ID" value="TCS73230.1"/>
    <property type="molecule type" value="Genomic_DNA"/>
</dbReference>
<organism evidence="1 2">
    <name type="scientific">Muricomes intestini</name>
    <dbReference type="NCBI Taxonomy" id="1796634"/>
    <lineage>
        <taxon>Bacteria</taxon>
        <taxon>Bacillati</taxon>
        <taxon>Bacillota</taxon>
        <taxon>Clostridia</taxon>
        <taxon>Lachnospirales</taxon>
        <taxon>Lachnospiraceae</taxon>
        <taxon>Muricomes</taxon>
    </lineage>
</organism>
<dbReference type="PANTHER" id="PTHR34071">
    <property type="entry name" value="5-NITROIMIDAZOLE ANTIBIOTICS RESISTANCE PROTEIN, NIMA-FAMILY-RELATED PROTEIN-RELATED"/>
    <property type="match status" value="1"/>
</dbReference>
<accession>A0A4R3JZF6</accession>
<dbReference type="Gene3D" id="2.30.110.10">
    <property type="entry name" value="Electron Transport, Fmn-binding Protein, Chain A"/>
    <property type="match status" value="1"/>
</dbReference>
<dbReference type="InterPro" id="IPR012349">
    <property type="entry name" value="Split_barrel_FMN-bd"/>
</dbReference>